<evidence type="ECO:0000256" key="6">
    <source>
        <dbReference type="SAM" id="MobiDB-lite"/>
    </source>
</evidence>
<dbReference type="Proteomes" id="UP000663829">
    <property type="component" value="Unassembled WGS sequence"/>
</dbReference>
<evidence type="ECO:0000256" key="3">
    <source>
        <dbReference type="ARBA" id="ARBA00022840"/>
    </source>
</evidence>
<dbReference type="Gene3D" id="1.10.510.10">
    <property type="entry name" value="Transferase(Phosphotransferase) domain 1"/>
    <property type="match status" value="2"/>
</dbReference>
<proteinExistence type="inferred from homology"/>
<dbReference type="SMART" id="SM00220">
    <property type="entry name" value="S_TKc"/>
    <property type="match status" value="1"/>
</dbReference>
<keyword evidence="5" id="KW-0723">Serine/threonine-protein kinase</keyword>
<name>A0A815ECX0_9BILA</name>
<protein>
    <recommendedName>
        <fullName evidence="1">non-specific serine/threonine protein kinase</fullName>
        <ecNumber evidence="1">2.7.11.1</ecNumber>
    </recommendedName>
</protein>
<feature type="region of interest" description="Disordered" evidence="6">
    <location>
        <begin position="327"/>
        <end position="346"/>
    </location>
</feature>
<keyword evidence="3 4" id="KW-0067">ATP-binding</keyword>
<dbReference type="SUPFAM" id="SSF56112">
    <property type="entry name" value="Protein kinase-like (PK-like)"/>
    <property type="match status" value="1"/>
</dbReference>
<feature type="compositionally biased region" description="Polar residues" evidence="6">
    <location>
        <begin position="333"/>
        <end position="346"/>
    </location>
</feature>
<evidence type="ECO:0000313" key="10">
    <source>
        <dbReference type="Proteomes" id="UP000663829"/>
    </source>
</evidence>
<dbReference type="PROSITE" id="PS00107">
    <property type="entry name" value="PROTEIN_KINASE_ATP"/>
    <property type="match status" value="1"/>
</dbReference>
<keyword evidence="10" id="KW-1185">Reference proteome</keyword>
<dbReference type="InterPro" id="IPR050235">
    <property type="entry name" value="CK1_Ser-Thr_kinase"/>
</dbReference>
<dbReference type="CDD" id="cd14016">
    <property type="entry name" value="STKc_CK1"/>
    <property type="match status" value="1"/>
</dbReference>
<dbReference type="InterPro" id="IPR000719">
    <property type="entry name" value="Prot_kinase_dom"/>
</dbReference>
<comment type="caution">
    <text evidence="8">The sequence shown here is derived from an EMBL/GenBank/DDBJ whole genome shotgun (WGS) entry which is preliminary data.</text>
</comment>
<dbReference type="AlphaFoldDB" id="A0A815ECX0"/>
<dbReference type="InterPro" id="IPR017441">
    <property type="entry name" value="Protein_kinase_ATP_BS"/>
</dbReference>
<dbReference type="EMBL" id="CAJOBC010041064">
    <property type="protein sequence ID" value="CAF4143581.1"/>
    <property type="molecule type" value="Genomic_DNA"/>
</dbReference>
<dbReference type="InterPro" id="IPR008271">
    <property type="entry name" value="Ser/Thr_kinase_AS"/>
</dbReference>
<feature type="binding site" evidence="4">
    <location>
        <position position="88"/>
    </location>
    <ligand>
        <name>ATP</name>
        <dbReference type="ChEBI" id="CHEBI:30616"/>
    </ligand>
</feature>
<evidence type="ECO:0000256" key="5">
    <source>
        <dbReference type="RuleBase" id="RU000304"/>
    </source>
</evidence>
<evidence type="ECO:0000256" key="2">
    <source>
        <dbReference type="ARBA" id="ARBA00022741"/>
    </source>
</evidence>
<dbReference type="PANTHER" id="PTHR11909">
    <property type="entry name" value="CASEIN KINASE-RELATED"/>
    <property type="match status" value="1"/>
</dbReference>
<dbReference type="Pfam" id="PF00069">
    <property type="entry name" value="Pkinase"/>
    <property type="match status" value="1"/>
</dbReference>
<keyword evidence="5" id="KW-0418">Kinase</keyword>
<evidence type="ECO:0000259" key="7">
    <source>
        <dbReference type="PROSITE" id="PS50011"/>
    </source>
</evidence>
<comment type="similarity">
    <text evidence="5">Belongs to the protein kinase superfamily.</text>
</comment>
<feature type="non-terminal residue" evidence="8">
    <location>
        <position position="1"/>
    </location>
</feature>
<organism evidence="8 10">
    <name type="scientific">Didymodactylos carnosus</name>
    <dbReference type="NCBI Taxonomy" id="1234261"/>
    <lineage>
        <taxon>Eukaryota</taxon>
        <taxon>Metazoa</taxon>
        <taxon>Spiralia</taxon>
        <taxon>Gnathifera</taxon>
        <taxon>Rotifera</taxon>
        <taxon>Eurotatoria</taxon>
        <taxon>Bdelloidea</taxon>
        <taxon>Philodinida</taxon>
        <taxon>Philodinidae</taxon>
        <taxon>Didymodactylos</taxon>
    </lineage>
</organism>
<evidence type="ECO:0000256" key="4">
    <source>
        <dbReference type="PROSITE-ProRule" id="PRU10141"/>
    </source>
</evidence>
<dbReference type="GO" id="GO:0004674">
    <property type="term" value="F:protein serine/threonine kinase activity"/>
    <property type="evidence" value="ECO:0007669"/>
    <property type="project" value="UniProtKB-KW"/>
</dbReference>
<dbReference type="PROSITE" id="PS50011">
    <property type="entry name" value="PROTEIN_KINASE_DOM"/>
    <property type="match status" value="1"/>
</dbReference>
<gene>
    <name evidence="8" type="ORF">GPM918_LOCUS28873</name>
    <name evidence="9" type="ORF">SRO942_LOCUS29408</name>
</gene>
<feature type="region of interest" description="Disordered" evidence="6">
    <location>
        <begin position="1"/>
        <end position="44"/>
    </location>
</feature>
<dbReference type="Gene3D" id="3.30.200.20">
    <property type="entry name" value="Phosphorylase Kinase, domain 1"/>
    <property type="match status" value="1"/>
</dbReference>
<sequence>KKDDAQLLKPDKEQIEKKEEDDALKPRDNESNKKQEDHKKTEEEKEKLFEKLQIITDRFTIVKRLGGGGFGEVFLAKDSKTGSLVAIKTERTDVLHPQLPIEKDVFTIMSSTVNCPVMHHFGTHGEFTVLVMELLGPSLEDLLNFCGRRFTPKTLCMVIEQGLRGLEALHNRSIIHRDLKPENFLLGLGKKAHVVHLIDFGLCKNYRHPLTFDHIAFRTGKTLTGVMWQLPWMSIKISNRRKRNEKLAEVKESLTPSDLCAGLPPEFELFFKYCRTLSYTQRPDYGYLRNLLVSVIYRLKEQFDYFYDWYSVAKMFKNNLDAGKPILPKKKPTTQMSSTPNVTPKA</sequence>
<keyword evidence="5" id="KW-0808">Transferase</keyword>
<accession>A0A815ECX0</accession>
<dbReference type="OrthoDB" id="9984814at2759"/>
<reference evidence="8" key="1">
    <citation type="submission" date="2021-02" db="EMBL/GenBank/DDBJ databases">
        <authorList>
            <person name="Nowell W R."/>
        </authorList>
    </citation>
    <scope>NUCLEOTIDE SEQUENCE</scope>
</reference>
<dbReference type="EMBL" id="CAJNOQ010012806">
    <property type="protein sequence ID" value="CAF1308343.1"/>
    <property type="molecule type" value="Genomic_DNA"/>
</dbReference>
<dbReference type="PROSITE" id="PS00108">
    <property type="entry name" value="PROTEIN_KINASE_ST"/>
    <property type="match status" value="1"/>
</dbReference>
<dbReference type="EC" id="2.7.11.1" evidence="1"/>
<evidence type="ECO:0000313" key="9">
    <source>
        <dbReference type="EMBL" id="CAF4143581.1"/>
    </source>
</evidence>
<dbReference type="InterPro" id="IPR011009">
    <property type="entry name" value="Kinase-like_dom_sf"/>
</dbReference>
<feature type="domain" description="Protein kinase" evidence="7">
    <location>
        <begin position="59"/>
        <end position="346"/>
    </location>
</feature>
<dbReference type="GO" id="GO:0005524">
    <property type="term" value="F:ATP binding"/>
    <property type="evidence" value="ECO:0007669"/>
    <property type="project" value="UniProtKB-UniRule"/>
</dbReference>
<evidence type="ECO:0000313" key="8">
    <source>
        <dbReference type="EMBL" id="CAF1308343.1"/>
    </source>
</evidence>
<evidence type="ECO:0000256" key="1">
    <source>
        <dbReference type="ARBA" id="ARBA00012513"/>
    </source>
</evidence>
<dbReference type="Proteomes" id="UP000681722">
    <property type="component" value="Unassembled WGS sequence"/>
</dbReference>
<keyword evidence="2 4" id="KW-0547">Nucleotide-binding</keyword>